<dbReference type="RefSeq" id="WP_167140845.1">
    <property type="nucleotide sequence ID" value="NZ_VWXD01000006.1"/>
</dbReference>
<dbReference type="Gene3D" id="1.10.10.60">
    <property type="entry name" value="Homeodomain-like"/>
    <property type="match status" value="1"/>
</dbReference>
<protein>
    <submittedName>
        <fullName evidence="6">Helix-turn-helix transcriptional regulator</fullName>
    </submittedName>
</protein>
<evidence type="ECO:0000256" key="1">
    <source>
        <dbReference type="ARBA" id="ARBA00023015"/>
    </source>
</evidence>
<dbReference type="EMBL" id="VWXD01000006">
    <property type="protein sequence ID" value="NIF02061.1"/>
    <property type="molecule type" value="Genomic_DNA"/>
</dbReference>
<keyword evidence="2" id="KW-0238">DNA-binding</keyword>
<evidence type="ECO:0000256" key="4">
    <source>
        <dbReference type="SAM" id="MobiDB-lite"/>
    </source>
</evidence>
<evidence type="ECO:0000256" key="2">
    <source>
        <dbReference type="ARBA" id="ARBA00023125"/>
    </source>
</evidence>
<dbReference type="PRINTS" id="PR00032">
    <property type="entry name" value="HTHARAC"/>
</dbReference>
<proteinExistence type="predicted"/>
<name>A0ABX0R3D4_9GAMM</name>
<evidence type="ECO:0000259" key="5">
    <source>
        <dbReference type="PROSITE" id="PS01124"/>
    </source>
</evidence>
<keyword evidence="1" id="KW-0805">Transcription regulation</keyword>
<feature type="domain" description="HTH araC/xylS-type" evidence="5">
    <location>
        <begin position="220"/>
        <end position="317"/>
    </location>
</feature>
<dbReference type="Pfam" id="PF12833">
    <property type="entry name" value="HTH_18"/>
    <property type="match status" value="1"/>
</dbReference>
<dbReference type="PROSITE" id="PS01124">
    <property type="entry name" value="HTH_ARAC_FAMILY_2"/>
    <property type="match status" value="1"/>
</dbReference>
<dbReference type="InterPro" id="IPR053142">
    <property type="entry name" value="PchR_regulatory_protein"/>
</dbReference>
<gene>
    <name evidence="6" type="ORF">F3J38_18665</name>
</gene>
<evidence type="ECO:0000313" key="6">
    <source>
        <dbReference type="EMBL" id="NIF02061.1"/>
    </source>
</evidence>
<evidence type="ECO:0000313" key="7">
    <source>
        <dbReference type="Proteomes" id="UP000780690"/>
    </source>
</evidence>
<sequence length="322" mass="35124">MADTARSAMDNSRHNPTQVAQQALPEGWARIIRMEQPRPGVNICFMNGRPDSAWTFKVEGGASLSMSILLRGCIEAGFDNGETFRLDAGCVSLTATGEQVSGWDTLTPEPEFRLVNIHLTPDALEGMTGLSMDDVLKYMKSILGGMPHINASVAQMPIFSGLQRLAAEISQCRYLDDKARNVFLCAKVSEAIAAVLDKCSREHGNASTLRAVPSDRLRLLQARAMLEDRHQETWSVQSLADAVGLNEKRLQAGFNALYGATVHESLTRIRLDVALAMLSSGASVTETAQAVGFANVSHFSKVFRNQFGIAPKKWAHGHLPEE</sequence>
<dbReference type="PANTHER" id="PTHR47893">
    <property type="entry name" value="REGULATORY PROTEIN PCHR"/>
    <property type="match status" value="1"/>
</dbReference>
<comment type="caution">
    <text evidence="6">The sequence shown here is derived from an EMBL/GenBank/DDBJ whole genome shotgun (WGS) entry which is preliminary data.</text>
</comment>
<organism evidence="6 7">
    <name type="scientific">Candidatus Pantoea formicae</name>
    <dbReference type="NCBI Taxonomy" id="2608355"/>
    <lineage>
        <taxon>Bacteria</taxon>
        <taxon>Pseudomonadati</taxon>
        <taxon>Pseudomonadota</taxon>
        <taxon>Gammaproteobacteria</taxon>
        <taxon>Enterobacterales</taxon>
        <taxon>Erwiniaceae</taxon>
        <taxon>Pantoea</taxon>
    </lineage>
</organism>
<dbReference type="InterPro" id="IPR018062">
    <property type="entry name" value="HTH_AraC-typ_CS"/>
</dbReference>
<reference evidence="6 7" key="1">
    <citation type="journal article" date="2019" name="bioRxiv">
        <title>Bacteria contribute to plant secondary compound degradation in a generalist herbivore system.</title>
        <authorList>
            <person name="Francoeur C.B."/>
            <person name="Khadempour L."/>
            <person name="Moreira-Soto R.D."/>
            <person name="Gotting K."/>
            <person name="Book A.J."/>
            <person name="Pinto-Tomas A.A."/>
            <person name="Keefover-Ring K."/>
            <person name="Currie C.R."/>
        </authorList>
    </citation>
    <scope>NUCLEOTIDE SEQUENCE [LARGE SCALE GENOMIC DNA]</scope>
    <source>
        <strain evidence="6 7">Acro-805</strain>
    </source>
</reference>
<accession>A0ABX0R3D4</accession>
<dbReference type="InterPro" id="IPR018060">
    <property type="entry name" value="HTH_AraC"/>
</dbReference>
<evidence type="ECO:0000256" key="3">
    <source>
        <dbReference type="ARBA" id="ARBA00023163"/>
    </source>
</evidence>
<dbReference type="PROSITE" id="PS00041">
    <property type="entry name" value="HTH_ARAC_FAMILY_1"/>
    <property type="match status" value="1"/>
</dbReference>
<keyword evidence="7" id="KW-1185">Reference proteome</keyword>
<feature type="region of interest" description="Disordered" evidence="4">
    <location>
        <begin position="1"/>
        <end position="20"/>
    </location>
</feature>
<dbReference type="SUPFAM" id="SSF46689">
    <property type="entry name" value="Homeodomain-like"/>
    <property type="match status" value="1"/>
</dbReference>
<dbReference type="SMART" id="SM00342">
    <property type="entry name" value="HTH_ARAC"/>
    <property type="match status" value="1"/>
</dbReference>
<dbReference type="InterPro" id="IPR020449">
    <property type="entry name" value="Tscrpt_reg_AraC-type_HTH"/>
</dbReference>
<dbReference type="Proteomes" id="UP000780690">
    <property type="component" value="Unassembled WGS sequence"/>
</dbReference>
<dbReference type="InterPro" id="IPR009057">
    <property type="entry name" value="Homeodomain-like_sf"/>
</dbReference>
<keyword evidence="3" id="KW-0804">Transcription</keyword>
<dbReference type="PANTHER" id="PTHR47893:SF1">
    <property type="entry name" value="REGULATORY PROTEIN PCHR"/>
    <property type="match status" value="1"/>
</dbReference>